<protein>
    <submittedName>
        <fullName evidence="1">Uncharacterized protein</fullName>
    </submittedName>
</protein>
<keyword evidence="2" id="KW-1185">Reference proteome</keyword>
<name>A0A167R8U9_CALVF</name>
<dbReference type="AlphaFoldDB" id="A0A167R8U9"/>
<organism evidence="1 2">
    <name type="scientific">Calocera viscosa (strain TUFC12733)</name>
    <dbReference type="NCBI Taxonomy" id="1330018"/>
    <lineage>
        <taxon>Eukaryota</taxon>
        <taxon>Fungi</taxon>
        <taxon>Dikarya</taxon>
        <taxon>Basidiomycota</taxon>
        <taxon>Agaricomycotina</taxon>
        <taxon>Dacrymycetes</taxon>
        <taxon>Dacrymycetales</taxon>
        <taxon>Dacrymycetaceae</taxon>
        <taxon>Calocera</taxon>
    </lineage>
</organism>
<evidence type="ECO:0000313" key="2">
    <source>
        <dbReference type="Proteomes" id="UP000076738"/>
    </source>
</evidence>
<sequence length="188" mass="20107">MPRWLVLATLSVSRPDPPRLPSSALCTLRPPIPSSNGWLMSGCVLRLGCRMCSRTSPLPGSRLLGPSYFLHMERLAAPGRYEAVIRRRRHTVAHPPANWQSGSQCSVVSYSTMPALIASSLSSLLSMPSSGPPACRPVAASERVMSARQGCACGSVLVYNGSRRVVHLDASSSHDLVPGSAGCSERRI</sequence>
<dbReference type="EMBL" id="KV417268">
    <property type="protein sequence ID" value="KZP00676.1"/>
    <property type="molecule type" value="Genomic_DNA"/>
</dbReference>
<proteinExistence type="predicted"/>
<gene>
    <name evidence="1" type="ORF">CALVIDRAFT_207384</name>
</gene>
<evidence type="ECO:0000313" key="1">
    <source>
        <dbReference type="EMBL" id="KZP00676.1"/>
    </source>
</evidence>
<dbReference type="Proteomes" id="UP000076738">
    <property type="component" value="Unassembled WGS sequence"/>
</dbReference>
<reference evidence="1 2" key="1">
    <citation type="journal article" date="2016" name="Mol. Biol. Evol.">
        <title>Comparative Genomics of Early-Diverging Mushroom-Forming Fungi Provides Insights into the Origins of Lignocellulose Decay Capabilities.</title>
        <authorList>
            <person name="Nagy L.G."/>
            <person name="Riley R."/>
            <person name="Tritt A."/>
            <person name="Adam C."/>
            <person name="Daum C."/>
            <person name="Floudas D."/>
            <person name="Sun H."/>
            <person name="Yadav J.S."/>
            <person name="Pangilinan J."/>
            <person name="Larsson K.H."/>
            <person name="Matsuura K."/>
            <person name="Barry K."/>
            <person name="Labutti K."/>
            <person name="Kuo R."/>
            <person name="Ohm R.A."/>
            <person name="Bhattacharya S.S."/>
            <person name="Shirouzu T."/>
            <person name="Yoshinaga Y."/>
            <person name="Martin F.M."/>
            <person name="Grigoriev I.V."/>
            <person name="Hibbett D.S."/>
        </authorList>
    </citation>
    <scope>NUCLEOTIDE SEQUENCE [LARGE SCALE GENOMIC DNA]</scope>
    <source>
        <strain evidence="1 2">TUFC12733</strain>
    </source>
</reference>
<accession>A0A167R8U9</accession>